<evidence type="ECO:0000256" key="1">
    <source>
        <dbReference type="ARBA" id="ARBA00004230"/>
    </source>
</evidence>
<dbReference type="GO" id="GO:0004016">
    <property type="term" value="F:adenylate cyclase activity"/>
    <property type="evidence" value="ECO:0007669"/>
    <property type="project" value="UniProtKB-ARBA"/>
</dbReference>
<reference evidence="10" key="1">
    <citation type="journal article" date="2015" name="ISME J.">
        <title>Draft Genome Sequence of Streptomyces incarnatus NRRL8089, which Produces the Nucleoside Antibiotic Sinefungin.</title>
        <authorList>
            <person name="Oshima K."/>
            <person name="Hattori M."/>
            <person name="Shimizu H."/>
            <person name="Fukuda K."/>
            <person name="Nemoto M."/>
            <person name="Inagaki K."/>
            <person name="Tamura T."/>
        </authorList>
    </citation>
    <scope>NUCLEOTIDE SEQUENCE</scope>
    <source>
        <strain evidence="10">FACHB-1277</strain>
    </source>
</reference>
<dbReference type="SUPFAM" id="SSF54975">
    <property type="entry name" value="Acylphosphatase/BLUF domain-like"/>
    <property type="match status" value="1"/>
</dbReference>
<evidence type="ECO:0000259" key="8">
    <source>
        <dbReference type="PROSITE" id="PS50125"/>
    </source>
</evidence>
<dbReference type="PANTHER" id="PTHR43081">
    <property type="entry name" value="ADENYLATE CYCLASE, TERMINAL-DIFFERENTIATION SPECIFIC-RELATED"/>
    <property type="match status" value="1"/>
</dbReference>
<keyword evidence="7" id="KW-0966">Cell projection</keyword>
<evidence type="ECO:0000256" key="6">
    <source>
        <dbReference type="ARBA" id="ARBA00023069"/>
    </source>
</evidence>
<dbReference type="Proteomes" id="UP000631421">
    <property type="component" value="Unassembled WGS sequence"/>
</dbReference>
<dbReference type="AlphaFoldDB" id="A0A926UV43"/>
<dbReference type="PROSITE" id="PS50925">
    <property type="entry name" value="BLUF"/>
    <property type="match status" value="1"/>
</dbReference>
<dbReference type="GO" id="GO:0071949">
    <property type="term" value="F:FAD binding"/>
    <property type="evidence" value="ECO:0007669"/>
    <property type="project" value="InterPro"/>
</dbReference>
<dbReference type="CDD" id="cd07302">
    <property type="entry name" value="CHD"/>
    <property type="match status" value="1"/>
</dbReference>
<keyword evidence="11" id="KW-1185">Reference proteome</keyword>
<keyword evidence="5" id="KW-0282">Flagellum</keyword>
<dbReference type="PROSITE" id="PS50125">
    <property type="entry name" value="GUANYLATE_CYCLASE_2"/>
    <property type="match status" value="1"/>
</dbReference>
<dbReference type="GO" id="GO:0009190">
    <property type="term" value="P:cyclic nucleotide biosynthetic process"/>
    <property type="evidence" value="ECO:0007669"/>
    <property type="project" value="InterPro"/>
</dbReference>
<dbReference type="PANTHER" id="PTHR43081:SF1">
    <property type="entry name" value="ADENYLATE CYCLASE, TERMINAL-DIFFERENTIATION SPECIFIC"/>
    <property type="match status" value="1"/>
</dbReference>
<dbReference type="Gene3D" id="3.30.70.100">
    <property type="match status" value="1"/>
</dbReference>
<accession>A0A926UV43</accession>
<dbReference type="SMART" id="SM00044">
    <property type="entry name" value="CYCc"/>
    <property type="match status" value="1"/>
</dbReference>
<organism evidence="10 11">
    <name type="scientific">Pseudanabaena cinerea FACHB-1277</name>
    <dbReference type="NCBI Taxonomy" id="2949581"/>
    <lineage>
        <taxon>Bacteria</taxon>
        <taxon>Bacillati</taxon>
        <taxon>Cyanobacteriota</taxon>
        <taxon>Cyanophyceae</taxon>
        <taxon>Pseudanabaenales</taxon>
        <taxon>Pseudanabaenaceae</taxon>
        <taxon>Pseudanabaena</taxon>
        <taxon>Pseudanabaena cinerea</taxon>
    </lineage>
</organism>
<feature type="domain" description="Guanylate cyclase" evidence="8">
    <location>
        <begin position="151"/>
        <end position="279"/>
    </location>
</feature>
<dbReference type="InterPro" id="IPR001054">
    <property type="entry name" value="A/G_cyclase"/>
</dbReference>
<dbReference type="EMBL" id="JACJPY010000066">
    <property type="protein sequence ID" value="MBD2151772.1"/>
    <property type="molecule type" value="Genomic_DNA"/>
</dbReference>
<dbReference type="InterPro" id="IPR036046">
    <property type="entry name" value="Acylphosphatase-like_dom_sf"/>
</dbReference>
<name>A0A926UV43_9CYAN</name>
<comment type="subcellular location">
    <subcellularLocation>
        <location evidence="1">Cell projection</location>
        <location evidence="1">Cilium</location>
        <location evidence="1">Flagellum</location>
    </subcellularLocation>
</comment>
<evidence type="ECO:0000256" key="2">
    <source>
        <dbReference type="ARBA" id="ARBA00005381"/>
    </source>
</evidence>
<dbReference type="InterPro" id="IPR007024">
    <property type="entry name" value="BLUF_domain"/>
</dbReference>
<comment type="similarity">
    <text evidence="2">Belongs to the adenylyl cyclase class-3 family.</text>
</comment>
<proteinExistence type="inferred from homology"/>
<dbReference type="SMART" id="SM01034">
    <property type="entry name" value="BLUF"/>
    <property type="match status" value="1"/>
</dbReference>
<evidence type="ECO:0000256" key="3">
    <source>
        <dbReference type="ARBA" id="ARBA00011103"/>
    </source>
</evidence>
<dbReference type="InterPro" id="IPR029787">
    <property type="entry name" value="Nucleotide_cyclase"/>
</dbReference>
<feature type="domain" description="BLUF" evidence="9">
    <location>
        <begin position="1"/>
        <end position="93"/>
    </location>
</feature>
<dbReference type="Pfam" id="PF00211">
    <property type="entry name" value="Guanylate_cyc"/>
    <property type="match status" value="1"/>
</dbReference>
<comment type="caution">
    <text evidence="10">The sequence shown here is derived from an EMBL/GenBank/DDBJ whole genome shotgun (WGS) entry which is preliminary data.</text>
</comment>
<evidence type="ECO:0000313" key="11">
    <source>
        <dbReference type="Proteomes" id="UP000631421"/>
    </source>
</evidence>
<dbReference type="GO" id="GO:0009882">
    <property type="term" value="F:blue light photoreceptor activity"/>
    <property type="evidence" value="ECO:0007669"/>
    <property type="project" value="InterPro"/>
</dbReference>
<dbReference type="Gene3D" id="3.30.70.1230">
    <property type="entry name" value="Nucleotide cyclase"/>
    <property type="match status" value="1"/>
</dbReference>
<evidence type="ECO:0000256" key="7">
    <source>
        <dbReference type="ARBA" id="ARBA00023273"/>
    </source>
</evidence>
<gene>
    <name evidence="10" type="ORF">H6F44_16825</name>
</gene>
<dbReference type="RefSeq" id="WP_190352189.1">
    <property type="nucleotide sequence ID" value="NZ_JACJPY010000066.1"/>
</dbReference>
<evidence type="ECO:0000256" key="4">
    <source>
        <dbReference type="ARBA" id="ARBA00022737"/>
    </source>
</evidence>
<evidence type="ECO:0000313" key="10">
    <source>
        <dbReference type="EMBL" id="MBD2151772.1"/>
    </source>
</evidence>
<protein>
    <submittedName>
        <fullName evidence="10">BLUF domain-containing protein</fullName>
    </submittedName>
</protein>
<dbReference type="SUPFAM" id="SSF55073">
    <property type="entry name" value="Nucleotide cyclase"/>
    <property type="match status" value="1"/>
</dbReference>
<dbReference type="Pfam" id="PF04940">
    <property type="entry name" value="BLUF"/>
    <property type="match status" value="1"/>
</dbReference>
<reference evidence="10" key="2">
    <citation type="submission" date="2020-08" db="EMBL/GenBank/DDBJ databases">
        <authorList>
            <person name="Chen M."/>
            <person name="Teng W."/>
            <person name="Zhao L."/>
            <person name="Hu C."/>
            <person name="Zhou Y."/>
            <person name="Han B."/>
            <person name="Song L."/>
            <person name="Shu W."/>
        </authorList>
    </citation>
    <scope>NUCLEOTIDE SEQUENCE</scope>
    <source>
        <strain evidence="10">FACHB-1277</strain>
    </source>
</reference>
<comment type="subunit">
    <text evidence="3">Heterotetramer of two alpha and two beta subunits.</text>
</comment>
<evidence type="ECO:0000259" key="9">
    <source>
        <dbReference type="PROSITE" id="PS50925"/>
    </source>
</evidence>
<dbReference type="InterPro" id="IPR050697">
    <property type="entry name" value="Adenylyl/Guanylyl_Cyclase_3/4"/>
</dbReference>
<evidence type="ECO:0000256" key="5">
    <source>
        <dbReference type="ARBA" id="ARBA00022846"/>
    </source>
</evidence>
<sequence>MKRLSYISKLSRSLSKREIEDIGKISQTNNSREGITGVLLCCAGIFFQILEGDDEQIDHLYTKILRDDRHDQILCLKSEFQVEHRCFPDWSMEVIVLDENTDILLQPIKILLQTLGESQTILASYTQSKILQAIESGIDPRTLEPCYTEKIIFFADIVSFTNITEKMQVSEVVDLLNQFFTICTEAIAARGGEVTKFIGDCVMAYFDGDHADEAMQASLDILAELETLRHQAPKDSPVKVLYIGIGLSKGKVLEGNIGSKTKKEYTVIGDAVNVASRIEGMTRQLNRFLVFSASVREGLSDRWRPVRLGDFHAKGKEEIVEVYSLDDVLTFPRSDFRKLKQEIQQHLEIIGNQSELILTTHYNALLSSQS</sequence>
<keyword evidence="6" id="KW-0969">Cilium</keyword>
<keyword evidence="4" id="KW-0677">Repeat</keyword>